<dbReference type="PANTHER" id="PTHR33753">
    <property type="entry name" value="1,4-BETA-D-GLUCAN CELLOBIOHYDROLASE B"/>
    <property type="match status" value="1"/>
</dbReference>
<gene>
    <name evidence="10" type="primary">cbhB</name>
    <name evidence="10" type="ORF">RSOLAG22IIIB_06543</name>
</gene>
<dbReference type="InterPro" id="IPR037019">
    <property type="entry name" value="Glyco_hydro_7_sf"/>
</dbReference>
<dbReference type="InterPro" id="IPR001722">
    <property type="entry name" value="Glyco_hydro_7"/>
</dbReference>
<evidence type="ECO:0000256" key="1">
    <source>
        <dbReference type="ARBA" id="ARBA00001641"/>
    </source>
</evidence>
<keyword evidence="6" id="KW-0119">Carbohydrate metabolism</keyword>
<keyword evidence="11" id="KW-1185">Reference proteome</keyword>
<dbReference type="InterPro" id="IPR013320">
    <property type="entry name" value="ConA-like_dom_sf"/>
</dbReference>
<organism evidence="10 11">
    <name type="scientific">Rhizoctonia solani</name>
    <dbReference type="NCBI Taxonomy" id="456999"/>
    <lineage>
        <taxon>Eukaryota</taxon>
        <taxon>Fungi</taxon>
        <taxon>Dikarya</taxon>
        <taxon>Basidiomycota</taxon>
        <taxon>Agaricomycotina</taxon>
        <taxon>Agaricomycetes</taxon>
        <taxon>Cantharellales</taxon>
        <taxon>Ceratobasidiaceae</taxon>
        <taxon>Rhizoctonia</taxon>
    </lineage>
</organism>
<keyword evidence="7 9" id="KW-0326">Glycosidase</keyword>
<dbReference type="SUPFAM" id="SSF49899">
    <property type="entry name" value="Concanavalin A-like lectins/glucanases"/>
    <property type="match status" value="1"/>
</dbReference>
<keyword evidence="8 9" id="KW-0624">Polysaccharide degradation</keyword>
<evidence type="ECO:0000256" key="8">
    <source>
        <dbReference type="ARBA" id="ARBA00023326"/>
    </source>
</evidence>
<evidence type="ECO:0000313" key="11">
    <source>
        <dbReference type="Proteomes" id="UP000044841"/>
    </source>
</evidence>
<comment type="catalytic activity">
    <reaction evidence="1">
        <text>Hydrolysis of (1-&gt;4)-beta-D-glucosidic linkages in cellulose and cellotetraose, releasing cellobiose from the non-reducing ends of the chains.</text>
        <dbReference type="EC" id="3.2.1.91"/>
    </reaction>
</comment>
<dbReference type="Pfam" id="PF00840">
    <property type="entry name" value="Glyco_hydro_7"/>
    <property type="match status" value="1"/>
</dbReference>
<dbReference type="Gene3D" id="2.70.100.10">
    <property type="entry name" value="Glycoside hydrolase, family 7, domain"/>
    <property type="match status" value="1"/>
</dbReference>
<dbReference type="AlphaFoldDB" id="A0A0K6GFL3"/>
<name>A0A0K6GFL3_9AGAM</name>
<keyword evidence="5 9" id="KW-0136">Cellulose degradation</keyword>
<dbReference type="PRINTS" id="PR00734">
    <property type="entry name" value="GLHYDRLASE7"/>
</dbReference>
<evidence type="ECO:0000313" key="10">
    <source>
        <dbReference type="EMBL" id="CUA77169.1"/>
    </source>
</evidence>
<sequence>MFDVDARNVRWGFGGGLYFSQMDGDGGICKHSGNKAGAKYGTGYCKPKCPRNIKLINGQQGSDTNPGTGFGCYGTCCNEIDIREANSYSTASIANPCTVQEQTRCSGSEYTSCCHSDGCDFNPYRLGNLPYYGHNMTVDTNKKPTVITQFITADNTTTSALGEIRRLYIQNGKVVQNARSSIPELAGFDSIAEEYCSAQKAAFGDPDVCAKR</sequence>
<evidence type="ECO:0000256" key="7">
    <source>
        <dbReference type="ARBA" id="ARBA00023295"/>
    </source>
</evidence>
<keyword evidence="4 9" id="KW-0378">Hydrolase</keyword>
<dbReference type="Proteomes" id="UP000044841">
    <property type="component" value="Unassembled WGS sequence"/>
</dbReference>
<evidence type="ECO:0000256" key="4">
    <source>
        <dbReference type="ARBA" id="ARBA00022801"/>
    </source>
</evidence>
<proteinExistence type="inferred from homology"/>
<accession>A0A0K6GFL3</accession>
<evidence type="ECO:0000256" key="3">
    <source>
        <dbReference type="ARBA" id="ARBA00022729"/>
    </source>
</evidence>
<dbReference type="GO" id="GO:0016162">
    <property type="term" value="F:cellulose 1,4-beta-cellobiosidase activity"/>
    <property type="evidence" value="ECO:0007669"/>
    <property type="project" value="UniProtKB-EC"/>
</dbReference>
<protein>
    <recommendedName>
        <fullName evidence="9">Glucanase</fullName>
        <ecNumber evidence="9">3.2.1.-</ecNumber>
    </recommendedName>
</protein>
<keyword evidence="3" id="KW-0732">Signal</keyword>
<evidence type="ECO:0000256" key="6">
    <source>
        <dbReference type="ARBA" id="ARBA00023277"/>
    </source>
</evidence>
<dbReference type="GO" id="GO:0030245">
    <property type="term" value="P:cellulose catabolic process"/>
    <property type="evidence" value="ECO:0007669"/>
    <property type="project" value="UniProtKB-KW"/>
</dbReference>
<evidence type="ECO:0000256" key="5">
    <source>
        <dbReference type="ARBA" id="ARBA00023001"/>
    </source>
</evidence>
<reference evidence="10 11" key="1">
    <citation type="submission" date="2015-07" db="EMBL/GenBank/DDBJ databases">
        <authorList>
            <person name="Noorani M."/>
        </authorList>
    </citation>
    <scope>NUCLEOTIDE SEQUENCE [LARGE SCALE GENOMIC DNA]</scope>
    <source>
        <strain evidence="10">BBA 69670</strain>
    </source>
</reference>
<evidence type="ECO:0000256" key="2">
    <source>
        <dbReference type="ARBA" id="ARBA00006044"/>
    </source>
</evidence>
<dbReference type="EC" id="3.2.1.-" evidence="9"/>
<comment type="similarity">
    <text evidence="2 9">Belongs to the glycosyl hydrolase 7 (cellulase C) family.</text>
</comment>
<evidence type="ECO:0000256" key="9">
    <source>
        <dbReference type="RuleBase" id="RU361164"/>
    </source>
</evidence>
<dbReference type="PANTHER" id="PTHR33753:SF2">
    <property type="entry name" value="GLYCOSIDE HYDROLASE FAMILY 7 PROTEIN"/>
    <property type="match status" value="1"/>
</dbReference>
<dbReference type="EMBL" id="CYGV01001789">
    <property type="protein sequence ID" value="CUA77169.1"/>
    <property type="molecule type" value="Genomic_DNA"/>
</dbReference>